<dbReference type="Proteomes" id="UP001387215">
    <property type="component" value="Unassembled WGS sequence"/>
</dbReference>
<proteinExistence type="predicted"/>
<evidence type="ECO:0000313" key="1">
    <source>
        <dbReference type="EMBL" id="MEI2453859.1"/>
    </source>
</evidence>
<keyword evidence="2" id="KW-1185">Reference proteome</keyword>
<protein>
    <submittedName>
        <fullName evidence="1">Uncharacterized protein</fullName>
    </submittedName>
</protein>
<evidence type="ECO:0000313" key="2">
    <source>
        <dbReference type="Proteomes" id="UP001387215"/>
    </source>
</evidence>
<dbReference type="EMBL" id="JBANDL010000002">
    <property type="protein sequence ID" value="MEI2453859.1"/>
    <property type="molecule type" value="Genomic_DNA"/>
</dbReference>
<dbReference type="RefSeq" id="WP_336131087.1">
    <property type="nucleotide sequence ID" value="NZ_JBANDL010000002.1"/>
</dbReference>
<gene>
    <name evidence="1" type="ORF">V2J18_04100</name>
</gene>
<organism evidence="1 2">
    <name type="scientific">Lysobacter firmicutimachus</name>
    <dbReference type="NCBI Taxonomy" id="1792846"/>
    <lineage>
        <taxon>Bacteria</taxon>
        <taxon>Pseudomonadati</taxon>
        <taxon>Pseudomonadota</taxon>
        <taxon>Gammaproteobacteria</taxon>
        <taxon>Lysobacterales</taxon>
        <taxon>Lysobacteraceae</taxon>
        <taxon>Lysobacter</taxon>
    </lineage>
</organism>
<accession>A0ABU8CZE1</accession>
<reference evidence="1 2" key="1">
    <citation type="submission" date="2024-02" db="EMBL/GenBank/DDBJ databases">
        <title>Lysobacter Genome Sequencing and Mining.</title>
        <authorList>
            <person name="Bierman J."/>
            <person name="Walker M.C."/>
        </authorList>
    </citation>
    <scope>NUCLEOTIDE SEQUENCE [LARGE SCALE GENOMIC DNA]</scope>
    <source>
        <strain evidence="1 2">PB6250</strain>
    </source>
</reference>
<comment type="caution">
    <text evidence="1">The sequence shown here is derived from an EMBL/GenBank/DDBJ whole genome shotgun (WGS) entry which is preliminary data.</text>
</comment>
<sequence length="630" mass="68751">MPGARHTDWTHVHVVGDRRQAAGYVPFARKVLGAVVADAAHLGLRTHQMTRHLPDGAVVIGELRGGIPRMTIVPPPLIQRPVDLPRGKDDFVVWARDTAHPQGLDARFPQQILRPRWTTYFHEAATTGYAEFAGKKGTYRALFPDGVRYAANVDWRSQDDERIQWYGPSTRYFVDGYRRPLAQYGRWVFGLGQVLLDVDRYCEASEVEFPERTVMGAAFDGRWLMVIMAALSEVSWPPAPPLAEQHPDGWASPSYFMGEVPLALRRFEMVIDPSVPGPMKRRVVARSHETLWEGVEARATVPWHFDATGRVAVAHVPPSSAQTVQQGEVWSRPSEAHTRLELNVTATGTVRFTRAAVSLAAGDGAAATLAEDGAAVLQVVRRGRGFAYRLDGAETAAWELGLVTDPTPGRIDWCRRQVLCADLREGALLLLESRQTFAGGPSPALRFIHRVVLWQRGGETVIAHTPIERTAFTMVPTYTAVLARLSEAPVAPLALVHLHAFGPSNLGLTTNFGMSLLAAHLTTPFRKADTFGQTRIANSAGAWLAIRDTSVSASNSAANQQIDFAGHTTMPGFASVDGVTVCSYNTNIYLNGAEVIANHATGTPLSALTGIGGDQARYHPVWLLGKPTPV</sequence>
<name>A0ABU8CZE1_9GAMM</name>